<evidence type="ECO:0000313" key="3">
    <source>
        <dbReference type="EMBL" id="APG27660.1"/>
    </source>
</evidence>
<evidence type="ECO:0000256" key="1">
    <source>
        <dbReference type="SAM" id="SignalP"/>
    </source>
</evidence>
<organism evidence="3 4">
    <name type="scientific">Syntrophotalea acetylenivorans</name>
    <dbReference type="NCBI Taxonomy" id="1842532"/>
    <lineage>
        <taxon>Bacteria</taxon>
        <taxon>Pseudomonadati</taxon>
        <taxon>Thermodesulfobacteriota</taxon>
        <taxon>Desulfuromonadia</taxon>
        <taxon>Desulfuromonadales</taxon>
        <taxon>Syntrophotaleaceae</taxon>
        <taxon>Syntrophotalea</taxon>
    </lineage>
</organism>
<dbReference type="PANTHER" id="PTHR30189">
    <property type="entry name" value="LPS-ASSEMBLY PROTEIN"/>
    <property type="match status" value="1"/>
</dbReference>
<dbReference type="Gene3D" id="2.60.450.10">
    <property type="entry name" value="Lipopolysaccharide (LPS) transport protein A like domain"/>
    <property type="match status" value="1"/>
</dbReference>
<feature type="chain" id="PRO_5039918546" description="LptD C-terminal domain-containing protein" evidence="1">
    <location>
        <begin position="27"/>
        <end position="691"/>
    </location>
</feature>
<dbReference type="GO" id="GO:0015920">
    <property type="term" value="P:lipopolysaccharide transport"/>
    <property type="evidence" value="ECO:0007669"/>
    <property type="project" value="InterPro"/>
</dbReference>
<dbReference type="PANTHER" id="PTHR30189:SF1">
    <property type="entry name" value="LPS-ASSEMBLY PROTEIN LPTD"/>
    <property type="match status" value="1"/>
</dbReference>
<dbReference type="InterPro" id="IPR020889">
    <property type="entry name" value="LipoPS_assembly_LptD"/>
</dbReference>
<keyword evidence="1" id="KW-0732">Signal</keyword>
<feature type="signal peptide" evidence="1">
    <location>
        <begin position="1"/>
        <end position="26"/>
    </location>
</feature>
<dbReference type="STRING" id="1842532.A7E78_07295"/>
<dbReference type="AlphaFoldDB" id="A0A1L3GP39"/>
<sequence length="691" mass="79058">MMRIKMFRYLSLAVCMLVCSVPLAFGAEPEKNSSQEPVQLEAEELVFDQASGTYLAEREVVLRQGGQELKADRVRWKDETSEAEAFGDVHFSGPDGELFGDEMFLNLASGQGQVANGRILVHDPKFHISGTTIAKTGERSYRVEEGTFTSCDGPVPSWKFTASDLDVTMGGYAWAKNVKFHIYDVPVLYLPIIGYPVKTERESGLLIPSVGYSDSRGSQLFMSYYQVIDRNQDATFYLDYLSRLGLGKGLEYRYIFGHDNRGALKGYHVNGFSGHDDSFAFDWLHRGTLPGRVRLTADVEYVDNREFFSDFGEAAEEYNKDKVETVVAANRHWGKNNLTGQVKYTKDLEQSNDETLQRLPELQFALLKRRLWGSPFYFDLDTSAVHLWREEGLKGARLSMRPALTGVFRLGGVVDVTSELGYRERLYTSTQGEERHGLFDFSTRLSSRLARAYAVDVKSVDKIQHVMQPEVLYQYRPFQDQSDLPQFEAEDYLYGRNTISYGLINRLIARSEAASGEVDYREFLYFRLAQEFDVEESMRHPLAPQGQGRPFSDLRAEFILRPTRWNYFDIDTRYDISGPDNFLTFHAETGLVDQKGNALSLRYRYNRDVQEYLATKLELSLLKPIYLSFENRRELQGGANLENVLNLEYRAQCWSLYLTCRDRDGDQEVTINFALAGLDFTSHPGSRRKPL</sequence>
<name>A0A1L3GP39_9BACT</name>
<accession>A0A1L3GP39</accession>
<dbReference type="InterPro" id="IPR007543">
    <property type="entry name" value="LptD_C"/>
</dbReference>
<dbReference type="GO" id="GO:1990351">
    <property type="term" value="C:transporter complex"/>
    <property type="evidence" value="ECO:0007669"/>
    <property type="project" value="TreeGrafter"/>
</dbReference>
<dbReference type="Pfam" id="PF04453">
    <property type="entry name" value="LptD"/>
    <property type="match status" value="1"/>
</dbReference>
<dbReference type="InterPro" id="IPR050218">
    <property type="entry name" value="LptD"/>
</dbReference>
<keyword evidence="4" id="KW-1185">Reference proteome</keyword>
<dbReference type="EMBL" id="CP015519">
    <property type="protein sequence ID" value="APG27660.1"/>
    <property type="molecule type" value="Genomic_DNA"/>
</dbReference>
<dbReference type="OrthoDB" id="9760225at2"/>
<evidence type="ECO:0000313" key="4">
    <source>
        <dbReference type="Proteomes" id="UP000182517"/>
    </source>
</evidence>
<dbReference type="Proteomes" id="UP000182517">
    <property type="component" value="Chromosome"/>
</dbReference>
<protein>
    <recommendedName>
        <fullName evidence="2">LptD C-terminal domain-containing protein</fullName>
    </recommendedName>
</protein>
<reference evidence="3 4" key="1">
    <citation type="journal article" date="2017" name="Genome Announc.">
        <title>Complete Genome Sequences of Two Acetylene-Fermenting Pelobacter acetylenicus Strains.</title>
        <authorList>
            <person name="Sutton J.M."/>
            <person name="Baesman S.M."/>
            <person name="Fierst J.L."/>
            <person name="Poret-Peterson A.T."/>
            <person name="Oremland R.S."/>
            <person name="Dunlap D.S."/>
            <person name="Akob D.M."/>
        </authorList>
    </citation>
    <scope>NUCLEOTIDE SEQUENCE [LARGE SCALE GENOMIC DNA]</scope>
    <source>
        <strain evidence="3 4">SFB93</strain>
    </source>
</reference>
<dbReference type="GO" id="GO:0009279">
    <property type="term" value="C:cell outer membrane"/>
    <property type="evidence" value="ECO:0007669"/>
    <property type="project" value="InterPro"/>
</dbReference>
<evidence type="ECO:0000259" key="2">
    <source>
        <dbReference type="Pfam" id="PF04453"/>
    </source>
</evidence>
<proteinExistence type="inferred from homology"/>
<dbReference type="GO" id="GO:0043165">
    <property type="term" value="P:Gram-negative-bacterium-type cell outer membrane assembly"/>
    <property type="evidence" value="ECO:0007669"/>
    <property type="project" value="InterPro"/>
</dbReference>
<gene>
    <name evidence="3" type="ORF">A7E78_07295</name>
</gene>
<dbReference type="HAMAP" id="MF_01411">
    <property type="entry name" value="LPS_assembly_LptD"/>
    <property type="match status" value="1"/>
</dbReference>
<feature type="domain" description="LptD C-terminal" evidence="2">
    <location>
        <begin position="278"/>
        <end position="616"/>
    </location>
</feature>
<dbReference type="KEGG" id="pef:A7E78_07295"/>